<name>A0ABZ1KLN3_STRAH</name>
<evidence type="ECO:0008006" key="3">
    <source>
        <dbReference type="Google" id="ProtNLM"/>
    </source>
</evidence>
<evidence type="ECO:0000313" key="2">
    <source>
        <dbReference type="Proteomes" id="UP001622557"/>
    </source>
</evidence>
<dbReference type="RefSeq" id="WP_030614015.1">
    <property type="nucleotide sequence ID" value="NZ_CP108164.1"/>
</dbReference>
<organism evidence="1 2">
    <name type="scientific">Streptomyces achromogenes</name>
    <dbReference type="NCBI Taxonomy" id="67255"/>
    <lineage>
        <taxon>Bacteria</taxon>
        <taxon>Bacillati</taxon>
        <taxon>Actinomycetota</taxon>
        <taxon>Actinomycetes</taxon>
        <taxon>Kitasatosporales</taxon>
        <taxon>Streptomycetaceae</taxon>
        <taxon>Streptomyces</taxon>
    </lineage>
</organism>
<proteinExistence type="predicted"/>
<evidence type="ECO:0000313" key="1">
    <source>
        <dbReference type="EMBL" id="WTQ80978.1"/>
    </source>
</evidence>
<protein>
    <recommendedName>
        <fullName evidence="3">C2H2-type domain-containing protein</fullName>
    </recommendedName>
</protein>
<dbReference type="Proteomes" id="UP001622557">
    <property type="component" value="Chromosome"/>
</dbReference>
<dbReference type="EMBL" id="CP108164">
    <property type="protein sequence ID" value="WTQ80978.1"/>
    <property type="molecule type" value="Genomic_DNA"/>
</dbReference>
<gene>
    <name evidence="1" type="ORF">OG350_11860</name>
</gene>
<dbReference type="GeneID" id="97281128"/>
<accession>A0ABZ1KLN3</accession>
<reference evidence="1 2" key="1">
    <citation type="submission" date="2022-10" db="EMBL/GenBank/DDBJ databases">
        <title>The complete genomes of actinobacterial strains from the NBC collection.</title>
        <authorList>
            <person name="Joergensen T.S."/>
            <person name="Alvarez Arevalo M."/>
            <person name="Sterndorff E.B."/>
            <person name="Faurdal D."/>
            <person name="Vuksanovic O."/>
            <person name="Mourched A.-S."/>
            <person name="Charusanti P."/>
            <person name="Shaw S."/>
            <person name="Blin K."/>
            <person name="Weber T."/>
        </authorList>
    </citation>
    <scope>NUCLEOTIDE SEQUENCE [LARGE SCALE GENOMIC DNA]</scope>
    <source>
        <strain evidence="1 2">NBC_00156</strain>
    </source>
</reference>
<keyword evidence="2" id="KW-1185">Reference proteome</keyword>
<sequence length="60" mass="6403">MATYVCPSCDIDFGYPQGLAIHQELGCEWGDDGTDGGPQYCCGMIYEDGESTCLSCGEPL</sequence>